<comment type="caution">
    <text evidence="2">The sequence shown here is derived from an EMBL/GenBank/DDBJ whole genome shotgun (WGS) entry which is preliminary data.</text>
</comment>
<proteinExistence type="predicted"/>
<protein>
    <submittedName>
        <fullName evidence="2">Set-domain histone methyltransferase-8</fullName>
    </submittedName>
</protein>
<keyword evidence="2" id="KW-0489">Methyltransferase</keyword>
<gene>
    <name evidence="2" type="ORF">CCHR01_19867</name>
</gene>
<accession>A0AAD9EA09</accession>
<dbReference type="Gene3D" id="2.60.120.650">
    <property type="entry name" value="Cupin"/>
    <property type="match status" value="1"/>
</dbReference>
<evidence type="ECO:0000259" key="1">
    <source>
        <dbReference type="PROSITE" id="PS51184"/>
    </source>
</evidence>
<dbReference type="EMBL" id="JAQOWY010001188">
    <property type="protein sequence ID" value="KAK1837511.1"/>
    <property type="molecule type" value="Genomic_DNA"/>
</dbReference>
<dbReference type="PANTHER" id="PTHR10694">
    <property type="entry name" value="LYSINE-SPECIFIC DEMETHYLASE"/>
    <property type="match status" value="1"/>
</dbReference>
<dbReference type="SUPFAM" id="SSF51197">
    <property type="entry name" value="Clavaminate synthase-like"/>
    <property type="match status" value="1"/>
</dbReference>
<keyword evidence="3" id="KW-1185">Reference proteome</keyword>
<dbReference type="GO" id="GO:0010468">
    <property type="term" value="P:regulation of gene expression"/>
    <property type="evidence" value="ECO:0007669"/>
    <property type="project" value="TreeGrafter"/>
</dbReference>
<dbReference type="GO" id="GO:0032452">
    <property type="term" value="F:histone demethylase activity"/>
    <property type="evidence" value="ECO:0007669"/>
    <property type="project" value="TreeGrafter"/>
</dbReference>
<feature type="domain" description="JmjC" evidence="1">
    <location>
        <begin position="1"/>
        <end position="133"/>
    </location>
</feature>
<dbReference type="GO" id="GO:0032259">
    <property type="term" value="P:methylation"/>
    <property type="evidence" value="ECO:0007669"/>
    <property type="project" value="UniProtKB-KW"/>
</dbReference>
<reference evidence="2" key="1">
    <citation type="submission" date="2023-01" db="EMBL/GenBank/DDBJ databases">
        <title>Colletotrichum chrysophilum M932 genome sequence.</title>
        <authorList>
            <person name="Baroncelli R."/>
        </authorList>
    </citation>
    <scope>NUCLEOTIDE SEQUENCE</scope>
    <source>
        <strain evidence="2">M932</strain>
    </source>
</reference>
<dbReference type="GO" id="GO:0000785">
    <property type="term" value="C:chromatin"/>
    <property type="evidence" value="ECO:0007669"/>
    <property type="project" value="TreeGrafter"/>
</dbReference>
<dbReference type="InterPro" id="IPR003347">
    <property type="entry name" value="JmjC_dom"/>
</dbReference>
<dbReference type="GO" id="GO:0008168">
    <property type="term" value="F:methyltransferase activity"/>
    <property type="evidence" value="ECO:0007669"/>
    <property type="project" value="UniProtKB-KW"/>
</dbReference>
<dbReference type="Pfam" id="PF02373">
    <property type="entry name" value="JmjC"/>
    <property type="match status" value="1"/>
</dbReference>
<organism evidence="2 3">
    <name type="scientific">Colletotrichum chrysophilum</name>
    <dbReference type="NCBI Taxonomy" id="1836956"/>
    <lineage>
        <taxon>Eukaryota</taxon>
        <taxon>Fungi</taxon>
        <taxon>Dikarya</taxon>
        <taxon>Ascomycota</taxon>
        <taxon>Pezizomycotina</taxon>
        <taxon>Sordariomycetes</taxon>
        <taxon>Hypocreomycetidae</taxon>
        <taxon>Glomerellales</taxon>
        <taxon>Glomerellaceae</taxon>
        <taxon>Colletotrichum</taxon>
        <taxon>Colletotrichum gloeosporioides species complex</taxon>
    </lineage>
</organism>
<sequence length="156" mass="17582">MHIEDLAVPSVNMVRWGAPKQWLFITPEPDNVRAFESRCRETFQRQRKSAKHHYARSECSQFVRHTNALFTNEVLREWGIKFTETTCREGELVVTLPGTYHQVVNQGENLAEAVNVMWSGCTEVPLSYACCSRNLCGHGGGISQDDLAPRGQVCGV</sequence>
<dbReference type="PROSITE" id="PS51184">
    <property type="entry name" value="JMJC"/>
    <property type="match status" value="1"/>
</dbReference>
<keyword evidence="2" id="KW-0808">Transferase</keyword>
<dbReference type="AlphaFoldDB" id="A0AAD9EA09"/>
<dbReference type="GO" id="GO:0005634">
    <property type="term" value="C:nucleus"/>
    <property type="evidence" value="ECO:0007669"/>
    <property type="project" value="TreeGrafter"/>
</dbReference>
<evidence type="ECO:0000313" key="3">
    <source>
        <dbReference type="Proteomes" id="UP001243330"/>
    </source>
</evidence>
<dbReference type="Proteomes" id="UP001243330">
    <property type="component" value="Unassembled WGS sequence"/>
</dbReference>
<evidence type="ECO:0000313" key="2">
    <source>
        <dbReference type="EMBL" id="KAK1837511.1"/>
    </source>
</evidence>
<name>A0AAD9EA09_9PEZI</name>